<organism evidence="2">
    <name type="scientific">Dasymutilla chiron</name>
    <name type="common">Velvet ant</name>
    <name type="synonym">Mutilla chiron</name>
    <dbReference type="NCBI Taxonomy" id="374949"/>
    <lineage>
        <taxon>Eukaryota</taxon>
        <taxon>Metazoa</taxon>
        <taxon>Ecdysozoa</taxon>
        <taxon>Arthropoda</taxon>
        <taxon>Hexapoda</taxon>
        <taxon>Insecta</taxon>
        <taxon>Pterygota</taxon>
        <taxon>Neoptera</taxon>
        <taxon>Endopterygota</taxon>
        <taxon>Hymenoptera</taxon>
        <taxon>Apocrita</taxon>
        <taxon>Aculeata</taxon>
        <taxon>Pompiloidea</taxon>
        <taxon>Mutillidae</taxon>
        <taxon>Sphaeropthalminae</taxon>
        <taxon>Dasymutilla</taxon>
    </lineage>
</organism>
<proteinExistence type="evidence at transcript level"/>
<evidence type="ECO:0000256" key="1">
    <source>
        <dbReference type="SAM" id="SignalP"/>
    </source>
</evidence>
<dbReference type="AlphaFoldDB" id="A0A8T9VMB4"/>
<evidence type="ECO:0000313" key="2">
    <source>
        <dbReference type="EMBL" id="UOY17111.1"/>
    </source>
</evidence>
<protein>
    <submittedName>
        <fullName evidence="2">Venom peptide</fullName>
    </submittedName>
</protein>
<feature type="chain" id="PRO_5035922362" evidence="1">
    <location>
        <begin position="27"/>
        <end position="47"/>
    </location>
</feature>
<dbReference type="EMBL" id="MW323167">
    <property type="protein sequence ID" value="UOY17111.1"/>
    <property type="molecule type" value="mRNA"/>
</dbReference>
<sequence>MNLGILSYVFMMLVIMAFSNIADNSAEVHAPIRRICKINPMSPLCMG</sequence>
<feature type="signal peptide" evidence="1">
    <location>
        <begin position="1"/>
        <end position="26"/>
    </location>
</feature>
<name>A0A8T9VMB4_DASCH</name>
<reference evidence="2" key="1">
    <citation type="submission" date="2020-12" db="EMBL/GenBank/DDBJ databases">
        <authorList>
            <person name="Robinson S.D."/>
        </authorList>
    </citation>
    <scope>NUCLEOTIDE SEQUENCE</scope>
    <source>
        <tissue evidence="2">Venom apparatus</tissue>
    </source>
</reference>
<accession>A0A8T9VMB4</accession>
<keyword evidence="1" id="KW-0732">Signal</keyword>